<dbReference type="SUPFAM" id="SSF56327">
    <property type="entry name" value="LDH C-terminal domain-like"/>
    <property type="match status" value="1"/>
</dbReference>
<dbReference type="PANTHER" id="PTHR43128:SF16">
    <property type="entry name" value="L-LACTATE DEHYDROGENASE"/>
    <property type="match status" value="1"/>
</dbReference>
<dbReference type="OrthoDB" id="2318352at2"/>
<dbReference type="InterPro" id="IPR015955">
    <property type="entry name" value="Lactate_DH/Glyco_Ohase_4_C"/>
</dbReference>
<dbReference type="STRING" id="1423796.FC24_GL001825"/>
<proteinExistence type="inferred from homology"/>
<dbReference type="PANTHER" id="PTHR43128">
    <property type="entry name" value="L-2-HYDROXYCARBOXYLATE DEHYDROGENASE (NAD(P)(+))"/>
    <property type="match status" value="1"/>
</dbReference>
<dbReference type="AlphaFoldDB" id="A0A0R2D8K7"/>
<gene>
    <name evidence="3" type="ORF">FC24_GL001825</name>
</gene>
<evidence type="ECO:0000313" key="3">
    <source>
        <dbReference type="EMBL" id="KRM97017.1"/>
    </source>
</evidence>
<evidence type="ECO:0000256" key="1">
    <source>
        <dbReference type="ARBA" id="ARBA00006054"/>
    </source>
</evidence>
<evidence type="ECO:0000259" key="2">
    <source>
        <dbReference type="Pfam" id="PF02866"/>
    </source>
</evidence>
<protein>
    <submittedName>
        <fullName evidence="3">Malate lactate dehydrogenase</fullName>
    </submittedName>
</protein>
<keyword evidence="4" id="KW-1185">Reference proteome</keyword>
<reference evidence="3 4" key="1">
    <citation type="journal article" date="2015" name="Genome Announc.">
        <title>Expanding the biotechnology potential of lactobacilli through comparative genomics of 213 strains and associated genera.</title>
        <authorList>
            <person name="Sun Z."/>
            <person name="Harris H.M."/>
            <person name="McCann A."/>
            <person name="Guo C."/>
            <person name="Argimon S."/>
            <person name="Zhang W."/>
            <person name="Yang X."/>
            <person name="Jeffery I.B."/>
            <person name="Cooney J.C."/>
            <person name="Kagawa T.F."/>
            <person name="Liu W."/>
            <person name="Song Y."/>
            <person name="Salvetti E."/>
            <person name="Wrobel A."/>
            <person name="Rasinkangas P."/>
            <person name="Parkhill J."/>
            <person name="Rea M.C."/>
            <person name="O'Sullivan O."/>
            <person name="Ritari J."/>
            <person name="Douillard F.P."/>
            <person name="Paul Ross R."/>
            <person name="Yang R."/>
            <person name="Briner A.E."/>
            <person name="Felis G.E."/>
            <person name="de Vos W.M."/>
            <person name="Barrangou R."/>
            <person name="Klaenhammer T.R."/>
            <person name="Caufield P.W."/>
            <person name="Cui Y."/>
            <person name="Zhang H."/>
            <person name="O'Toole P.W."/>
        </authorList>
    </citation>
    <scope>NUCLEOTIDE SEQUENCE [LARGE SCALE GENOMIC DNA]</scope>
    <source>
        <strain evidence="3 4">DSM 20253</strain>
    </source>
</reference>
<dbReference type="RefSeq" id="WP_057874285.1">
    <property type="nucleotide sequence ID" value="NZ_AYYI01000051.1"/>
</dbReference>
<dbReference type="GO" id="GO:0006089">
    <property type="term" value="P:lactate metabolic process"/>
    <property type="evidence" value="ECO:0007669"/>
    <property type="project" value="TreeGrafter"/>
</dbReference>
<dbReference type="Proteomes" id="UP000051638">
    <property type="component" value="Unassembled WGS sequence"/>
</dbReference>
<accession>A0A0R2D8K7</accession>
<dbReference type="PATRIC" id="fig|1423796.3.peg.1851"/>
<comment type="similarity">
    <text evidence="1">Belongs to the LDH/MDH superfamily. LDH family.</text>
</comment>
<dbReference type="GO" id="GO:0004459">
    <property type="term" value="F:L-lactate dehydrogenase (NAD+) activity"/>
    <property type="evidence" value="ECO:0007669"/>
    <property type="project" value="TreeGrafter"/>
</dbReference>
<evidence type="ECO:0000313" key="4">
    <source>
        <dbReference type="Proteomes" id="UP000051638"/>
    </source>
</evidence>
<comment type="caution">
    <text evidence="3">The sequence shown here is derived from an EMBL/GenBank/DDBJ whole genome shotgun (WGS) entry which is preliminary data.</text>
</comment>
<dbReference type="Gene3D" id="3.40.50.720">
    <property type="entry name" value="NAD(P)-binding Rossmann-like Domain"/>
    <property type="match status" value="1"/>
</dbReference>
<dbReference type="Pfam" id="PF02866">
    <property type="entry name" value="Ldh_1_C"/>
    <property type="match status" value="1"/>
</dbReference>
<organism evidence="3 4">
    <name type="scientific">Loigolactobacillus rennini DSM 20253</name>
    <dbReference type="NCBI Taxonomy" id="1423796"/>
    <lineage>
        <taxon>Bacteria</taxon>
        <taxon>Bacillati</taxon>
        <taxon>Bacillota</taxon>
        <taxon>Bacilli</taxon>
        <taxon>Lactobacillales</taxon>
        <taxon>Lactobacillaceae</taxon>
        <taxon>Loigolactobacillus</taxon>
    </lineage>
</organism>
<dbReference type="Gene3D" id="3.90.110.10">
    <property type="entry name" value="Lactate dehydrogenase/glycoside hydrolase, family 4, C-terminal"/>
    <property type="match status" value="1"/>
</dbReference>
<sequence>MKKDVIICGSAECVYAAALACLLTNFQLSISLYCTDELAAGRFQELASAADLQANVSMKRAEAADFKAADLLLITDLKAFSSDTKVESDIQANLTLFQRLIATAMGNGFAGKICSLQKYDALFVYFAWRFSGLPQNDILGLGTFPLTLLLERLLQKQLHVGAHDVRAYVIGTQNRPTIAWSRAYVGVAPILKLMASEEIAFDADKMTQLEKRVQTESQVTQFALQAVCLQTVLRALLFSGGLLAPFTTLHTKEANQTLAYSMPVYLDHTGVRQVAPLVLSKTEQSEIEEIITATRGAITKIEQGDLRA</sequence>
<dbReference type="EMBL" id="AYYI01000051">
    <property type="protein sequence ID" value="KRM97017.1"/>
    <property type="molecule type" value="Genomic_DNA"/>
</dbReference>
<name>A0A0R2D8K7_9LACO</name>
<feature type="domain" description="Lactate/malate dehydrogenase C-terminal" evidence="2">
    <location>
        <begin position="152"/>
        <end position="301"/>
    </location>
</feature>
<dbReference type="InterPro" id="IPR022383">
    <property type="entry name" value="Lactate/malate_DH_C"/>
</dbReference>